<protein>
    <submittedName>
        <fullName evidence="2">Uncharacterized protein</fullName>
    </submittedName>
</protein>
<gene>
    <name evidence="2" type="ORF">F6W96_08170</name>
</gene>
<feature type="region of interest" description="Disordered" evidence="1">
    <location>
        <begin position="48"/>
        <end position="117"/>
    </location>
</feature>
<accession>A0A6G9YYQ5</accession>
<dbReference type="RefSeq" id="WP_167485577.1">
    <property type="nucleotide sequence ID" value="NZ_CP046173.1"/>
</dbReference>
<evidence type="ECO:0000313" key="3">
    <source>
        <dbReference type="Proteomes" id="UP000500953"/>
    </source>
</evidence>
<dbReference type="Proteomes" id="UP000500953">
    <property type="component" value="Chromosome"/>
</dbReference>
<name>A0A6G9YYQ5_9NOCA</name>
<sequence length="117" mass="13729">MTDYQAEMDRILAEYTAASRTVREQFIEADERTTRGGTDVFASLREELDRREQEQQSSAETTALEERDRLLRETAERARQRRLAAEHGRETYVLPSDWTEEDEAREEGYGQPKSWLV</sequence>
<proteinExistence type="predicted"/>
<feature type="compositionally biased region" description="Basic and acidic residues" evidence="1">
    <location>
        <begin position="64"/>
        <end position="90"/>
    </location>
</feature>
<reference evidence="2 3" key="1">
    <citation type="journal article" date="2019" name="ACS Chem. Biol.">
        <title>Identification and Mobilization of a Cryptic Antibiotic Biosynthesis Gene Locus from a Human-Pathogenic Nocardia Isolate.</title>
        <authorList>
            <person name="Herisse M."/>
            <person name="Ishida K."/>
            <person name="Porter J.L."/>
            <person name="Howden B."/>
            <person name="Hertweck C."/>
            <person name="Stinear T.P."/>
            <person name="Pidot S.J."/>
        </authorList>
    </citation>
    <scope>NUCLEOTIDE SEQUENCE [LARGE SCALE GENOMIC DNA]</scope>
    <source>
        <strain evidence="2 3">AUSMDU00012715</strain>
    </source>
</reference>
<evidence type="ECO:0000256" key="1">
    <source>
        <dbReference type="SAM" id="MobiDB-lite"/>
    </source>
</evidence>
<organism evidence="2 3">
    <name type="scientific">Nocardia terpenica</name>
    <dbReference type="NCBI Taxonomy" id="455432"/>
    <lineage>
        <taxon>Bacteria</taxon>
        <taxon>Bacillati</taxon>
        <taxon>Actinomycetota</taxon>
        <taxon>Actinomycetes</taxon>
        <taxon>Mycobacteriales</taxon>
        <taxon>Nocardiaceae</taxon>
        <taxon>Nocardia</taxon>
    </lineage>
</organism>
<evidence type="ECO:0000313" key="2">
    <source>
        <dbReference type="EMBL" id="QIS18257.1"/>
    </source>
</evidence>
<dbReference type="AlphaFoldDB" id="A0A6G9YYQ5"/>
<dbReference type="EMBL" id="CP046173">
    <property type="protein sequence ID" value="QIS18257.1"/>
    <property type="molecule type" value="Genomic_DNA"/>
</dbReference>